<evidence type="ECO:0000313" key="3">
    <source>
        <dbReference type="Proteomes" id="UP000509421"/>
    </source>
</evidence>
<dbReference type="NCBIfam" id="TIGR00125">
    <property type="entry name" value="cyt_tran_rel"/>
    <property type="match status" value="1"/>
</dbReference>
<dbReference type="PANTHER" id="PTHR37512:SF1">
    <property type="entry name" value="NADR_TTD14 AAA DOMAIN-CONTAINING PROTEIN"/>
    <property type="match status" value="1"/>
</dbReference>
<organism evidence="2 3">
    <name type="scientific">Enterobacter cloacae</name>
    <dbReference type="NCBI Taxonomy" id="550"/>
    <lineage>
        <taxon>Bacteria</taxon>
        <taxon>Pseudomonadati</taxon>
        <taxon>Pseudomonadota</taxon>
        <taxon>Gammaproteobacteria</taxon>
        <taxon>Enterobacterales</taxon>
        <taxon>Enterobacteriaceae</taxon>
        <taxon>Enterobacter</taxon>
        <taxon>Enterobacter cloacae complex</taxon>
    </lineage>
</organism>
<proteinExistence type="predicted"/>
<dbReference type="SUPFAM" id="SSF52374">
    <property type="entry name" value="Nucleotidylyl transferase"/>
    <property type="match status" value="1"/>
</dbReference>
<feature type="domain" description="NadR/Ttd14 AAA" evidence="1">
    <location>
        <begin position="175"/>
        <end position="326"/>
    </location>
</feature>
<dbReference type="Gene3D" id="3.40.50.620">
    <property type="entry name" value="HUPs"/>
    <property type="match status" value="1"/>
</dbReference>
<dbReference type="RefSeq" id="WP_148422219.1">
    <property type="nucleotide sequence ID" value="NZ_CP056117.1"/>
</dbReference>
<dbReference type="GO" id="GO:0003824">
    <property type="term" value="F:catalytic activity"/>
    <property type="evidence" value="ECO:0007669"/>
    <property type="project" value="InterPro"/>
</dbReference>
<name>A0A7H8UDF0_ENTCL</name>
<dbReference type="AlphaFoldDB" id="A0A7H8UDF0"/>
<dbReference type="Pfam" id="PF13521">
    <property type="entry name" value="AAA_28"/>
    <property type="match status" value="1"/>
</dbReference>
<dbReference type="InterPro" id="IPR027417">
    <property type="entry name" value="P-loop_NTPase"/>
</dbReference>
<reference evidence="2 3" key="1">
    <citation type="submission" date="2020-06" db="EMBL/GenBank/DDBJ databases">
        <title>Long-read sequencing of DSM26481-BlokeschLab.</title>
        <authorList>
            <person name="Blokesch M."/>
        </authorList>
    </citation>
    <scope>NUCLEOTIDE SEQUENCE [LARGE SCALE GENOMIC DNA]</scope>
    <source>
        <strain evidence="2 3">DSM 26481</strain>
    </source>
</reference>
<dbReference type="InterPro" id="IPR014729">
    <property type="entry name" value="Rossmann-like_a/b/a_fold"/>
</dbReference>
<dbReference type="InterPro" id="IPR052735">
    <property type="entry name" value="NAD_biosynth-regulator"/>
</dbReference>
<dbReference type="InterPro" id="IPR038727">
    <property type="entry name" value="NadR/Ttd14_AAA_dom"/>
</dbReference>
<dbReference type="EMBL" id="CP056117">
    <property type="protein sequence ID" value="QKZ96777.1"/>
    <property type="molecule type" value="Genomic_DNA"/>
</dbReference>
<dbReference type="Gene3D" id="3.40.50.300">
    <property type="entry name" value="P-loop containing nucleotide triphosphate hydrolases"/>
    <property type="match status" value="1"/>
</dbReference>
<evidence type="ECO:0000313" key="2">
    <source>
        <dbReference type="EMBL" id="QKZ96777.1"/>
    </source>
</evidence>
<dbReference type="PANTHER" id="PTHR37512">
    <property type="entry name" value="TRIFUNCTIONAL NAD BIOSYNTHESIS/REGULATOR PROTEIN NADR"/>
    <property type="match status" value="1"/>
</dbReference>
<evidence type="ECO:0000259" key="1">
    <source>
        <dbReference type="Pfam" id="PF13521"/>
    </source>
</evidence>
<protein>
    <submittedName>
        <fullName evidence="2">AAA family ATPase</fullName>
    </submittedName>
</protein>
<dbReference type="InterPro" id="IPR004821">
    <property type="entry name" value="Cyt_trans-like"/>
</dbReference>
<sequence length="339" mass="38285">MKRYPTGLVVGKFAPLHLGHEALIHAALAQCDTVVIISYSSPEIPGYEPEKRLHWLRTRFPQCRHLVLSERVMATHDIAPPPPPPNDADDDLHRHYVATLCEDVLHCQPQAVFTAEDYGDGFAGVLSQRFGSPVTHVRLQRPEGPDAPSGTLIRSDVHRYREMLPAEVYRSFVFRICLLGGESTGKSTLSRALAAALNAPCVAEFGREYWEEKNGVLECDDLLHIAREQVRREEAASTAPYLICDTSPLTTLFYTLDQYGSAPQALHDLARRDYSLVILCGDEFPFVQDGTRQGAAFRHRQQAWYVAELARRNIPYLHVTGSTCERIEQIRRHIQKRFS</sequence>
<accession>A0A7H8UDF0</accession>
<gene>
    <name evidence="2" type="ORF">HWQ14_03265</name>
</gene>
<dbReference type="Proteomes" id="UP000509421">
    <property type="component" value="Chromosome"/>
</dbReference>
<dbReference type="SUPFAM" id="SSF52540">
    <property type="entry name" value="P-loop containing nucleoside triphosphate hydrolases"/>
    <property type="match status" value="1"/>
</dbReference>